<feature type="region of interest" description="Disordered" evidence="1">
    <location>
        <begin position="28"/>
        <end position="50"/>
    </location>
</feature>
<accession>A0A5C4WL57</accession>
<dbReference type="EMBL" id="VDMP01000013">
    <property type="protein sequence ID" value="TNM48275.1"/>
    <property type="molecule type" value="Genomic_DNA"/>
</dbReference>
<gene>
    <name evidence="2" type="ORF">FHP29_01845</name>
</gene>
<organism evidence="2 3">
    <name type="scientific">Nocardioides albidus</name>
    <dbReference type="NCBI Taxonomy" id="1517589"/>
    <lineage>
        <taxon>Bacteria</taxon>
        <taxon>Bacillati</taxon>
        <taxon>Actinomycetota</taxon>
        <taxon>Actinomycetes</taxon>
        <taxon>Propionibacteriales</taxon>
        <taxon>Nocardioidaceae</taxon>
        <taxon>Nocardioides</taxon>
    </lineage>
</organism>
<protein>
    <submittedName>
        <fullName evidence="2">Uncharacterized protein</fullName>
    </submittedName>
</protein>
<reference evidence="2 3" key="1">
    <citation type="journal article" date="2016" name="Int. J. Syst. Evol. Microbiol.">
        <title>Nocardioides albidus sp. nov., an actinobacterium isolated from garden soil.</title>
        <authorList>
            <person name="Singh H."/>
            <person name="Du J."/>
            <person name="Trinh H."/>
            <person name="Won K."/>
            <person name="Yang J.E."/>
            <person name="Yin C."/>
            <person name="Kook M."/>
            <person name="Yi T.H."/>
        </authorList>
    </citation>
    <scope>NUCLEOTIDE SEQUENCE [LARGE SCALE GENOMIC DNA]</scope>
    <source>
        <strain evidence="2 3">CCTCC AB 2015297</strain>
    </source>
</reference>
<sequence length="111" mass="11325">MSGADSATGVDQVPLARVAVTMPALVPSSSVRTASTTRPSPARRRSGCAAWSMRNSPASGAALLAVCSDEGALSPSGEHAAASTRRENAAAHLRRCMPPRSPSVEVVAQDL</sequence>
<name>A0A5C4WL57_9ACTN</name>
<proteinExistence type="predicted"/>
<evidence type="ECO:0000313" key="2">
    <source>
        <dbReference type="EMBL" id="TNM48275.1"/>
    </source>
</evidence>
<dbReference type="AlphaFoldDB" id="A0A5C4WL57"/>
<keyword evidence="3" id="KW-1185">Reference proteome</keyword>
<dbReference type="Proteomes" id="UP000313231">
    <property type="component" value="Unassembled WGS sequence"/>
</dbReference>
<evidence type="ECO:0000256" key="1">
    <source>
        <dbReference type="SAM" id="MobiDB-lite"/>
    </source>
</evidence>
<comment type="caution">
    <text evidence="2">The sequence shown here is derived from an EMBL/GenBank/DDBJ whole genome shotgun (WGS) entry which is preliminary data.</text>
</comment>
<evidence type="ECO:0000313" key="3">
    <source>
        <dbReference type="Proteomes" id="UP000313231"/>
    </source>
</evidence>